<keyword evidence="3" id="KW-1185">Reference proteome</keyword>
<proteinExistence type="predicted"/>
<dbReference type="STRING" id="471855.Shel_13610"/>
<evidence type="ECO:0000313" key="3">
    <source>
        <dbReference type="Proteomes" id="UP000002026"/>
    </source>
</evidence>
<dbReference type="Gene3D" id="3.60.40.10">
    <property type="entry name" value="PPM-type phosphatase domain"/>
    <property type="match status" value="1"/>
</dbReference>
<name>C7N649_SLAHD</name>
<dbReference type="Proteomes" id="UP000002026">
    <property type="component" value="Chromosome"/>
</dbReference>
<evidence type="ECO:0000259" key="1">
    <source>
        <dbReference type="Pfam" id="PF13672"/>
    </source>
</evidence>
<dbReference type="RefSeq" id="WP_012798486.1">
    <property type="nucleotide sequence ID" value="NC_013165.1"/>
</dbReference>
<dbReference type="InterPro" id="IPR001932">
    <property type="entry name" value="PPM-type_phosphatase-like_dom"/>
</dbReference>
<dbReference type="AlphaFoldDB" id="C7N649"/>
<protein>
    <recommendedName>
        <fullName evidence="1">PPM-type phosphatase domain-containing protein</fullName>
    </recommendedName>
</protein>
<dbReference type="InterPro" id="IPR036457">
    <property type="entry name" value="PPM-type-like_dom_sf"/>
</dbReference>
<feature type="domain" description="PPM-type phosphatase" evidence="1">
    <location>
        <begin position="9"/>
        <end position="186"/>
    </location>
</feature>
<evidence type="ECO:0000313" key="2">
    <source>
        <dbReference type="EMBL" id="ACV22384.1"/>
    </source>
</evidence>
<dbReference type="eggNOG" id="COG0631">
    <property type="taxonomic scope" value="Bacteria"/>
</dbReference>
<dbReference type="KEGG" id="shi:Shel_13610"/>
<accession>C7N649</accession>
<dbReference type="SUPFAM" id="SSF81606">
    <property type="entry name" value="PP2C-like"/>
    <property type="match status" value="1"/>
</dbReference>
<organism evidence="2 3">
    <name type="scientific">Slackia heliotrinireducens (strain ATCC 29202 / DSM 20476 / NCTC 11029 / RHS 1)</name>
    <name type="common">Peptococcus heliotrinreducens</name>
    <dbReference type="NCBI Taxonomy" id="471855"/>
    <lineage>
        <taxon>Bacteria</taxon>
        <taxon>Bacillati</taxon>
        <taxon>Actinomycetota</taxon>
        <taxon>Coriobacteriia</taxon>
        <taxon>Eggerthellales</taxon>
        <taxon>Eggerthellaceae</taxon>
        <taxon>Slackia</taxon>
    </lineage>
</organism>
<reference evidence="2 3" key="1">
    <citation type="journal article" date="2009" name="Stand. Genomic Sci.">
        <title>Complete genome sequence of Slackia heliotrinireducens type strain (RHS 1).</title>
        <authorList>
            <person name="Pukall R."/>
            <person name="Lapidus A."/>
            <person name="Nolan M."/>
            <person name="Copeland A."/>
            <person name="Glavina Del Rio T."/>
            <person name="Lucas S."/>
            <person name="Chen F."/>
            <person name="Tice H."/>
            <person name="Cheng J.F."/>
            <person name="Chertkov O."/>
            <person name="Bruce D."/>
            <person name="Goodwin L."/>
            <person name="Kuske C."/>
            <person name="Brettin T."/>
            <person name="Detter J.C."/>
            <person name="Han C."/>
            <person name="Pitluck S."/>
            <person name="Pati A."/>
            <person name="Mavrommatis K."/>
            <person name="Ivanova N."/>
            <person name="Ovchinnikova G."/>
            <person name="Chen A."/>
            <person name="Palaniappan K."/>
            <person name="Schneider S."/>
            <person name="Rohde M."/>
            <person name="Chain P."/>
            <person name="D'haeseleer P."/>
            <person name="Goker M."/>
            <person name="Bristow J."/>
            <person name="Eisen J.A."/>
            <person name="Markowitz V."/>
            <person name="Kyrpides N.C."/>
            <person name="Klenk H.P."/>
            <person name="Hugenholtz P."/>
        </authorList>
    </citation>
    <scope>NUCLEOTIDE SEQUENCE [LARGE SCALE GENOMIC DNA]</scope>
    <source>
        <strain evidence="3">ATCC 29202 / DSM 20476 / NCTC 11029 / RHS 1</strain>
    </source>
</reference>
<gene>
    <name evidence="2" type="ordered locus">Shel_13610</name>
</gene>
<sequence>MLYYKMSETGLSHRAEGLPNQDRVKMVCSNDVVVLAVADGMGGEALGEQAAEIACSAAYAAACSTIVCDREAFLYTAMPAVQAGFGAAFNALQKAKLDHGWNLGDLGTTLMVAAYNVKTGDLFYGYVGDGGFAVNQAGECFMVEQPQKGDNANQTFMVLDCDHWRFGHIELVQSFYVATDGIGDCIASYNQEHGTQEVSFEGENLLSYPVGWTQSQVDARMDDIFKAPALVKPSDPVALQAYDPAKLQAGSMQLPAAPGETHAANRPYAKRYTETYAARSKARSIPIEGAEPSMPEPGPDPLPGLFDLVDDDRTVVLVWSDSVDVRNEWPFYEQAVYAKVNPAVARRICRNRKSPLTRIRNLFQSI</sequence>
<dbReference type="EMBL" id="CP001684">
    <property type="protein sequence ID" value="ACV22384.1"/>
    <property type="molecule type" value="Genomic_DNA"/>
</dbReference>
<dbReference type="Pfam" id="PF13672">
    <property type="entry name" value="PP2C_2"/>
    <property type="match status" value="1"/>
</dbReference>
<dbReference type="HOGENOM" id="CLU_756252_0_0_11"/>